<evidence type="ECO:0000313" key="2">
    <source>
        <dbReference type="EMBL" id="GAW84015.1"/>
    </source>
</evidence>
<name>A0A1Y1JR91_PLAGO</name>
<dbReference type="AlphaFoldDB" id="A0A1Y1JR91"/>
<evidence type="ECO:0000256" key="1">
    <source>
        <dbReference type="SAM" id="Phobius"/>
    </source>
</evidence>
<dbReference type="OrthoDB" id="10670103at2759"/>
<comment type="caution">
    <text evidence="2">The sequence shown here is derived from an EMBL/GenBank/DDBJ whole genome shotgun (WGS) entry which is preliminary data.</text>
</comment>
<dbReference type="Proteomes" id="UP000195521">
    <property type="component" value="Unassembled WGS sequence"/>
</dbReference>
<dbReference type="EMBL" id="BDQF01000064">
    <property type="protein sequence ID" value="GAW84015.1"/>
    <property type="molecule type" value="Genomic_DNA"/>
</dbReference>
<dbReference type="GeneID" id="39744823"/>
<organism evidence="2 3">
    <name type="scientific">Plasmodium gonderi</name>
    <dbReference type="NCBI Taxonomy" id="77519"/>
    <lineage>
        <taxon>Eukaryota</taxon>
        <taxon>Sar</taxon>
        <taxon>Alveolata</taxon>
        <taxon>Apicomplexa</taxon>
        <taxon>Aconoidasida</taxon>
        <taxon>Haemosporida</taxon>
        <taxon>Plasmodiidae</taxon>
        <taxon>Plasmodium</taxon>
        <taxon>Plasmodium (Plasmodium)</taxon>
    </lineage>
</organism>
<evidence type="ECO:0000313" key="3">
    <source>
        <dbReference type="Proteomes" id="UP000195521"/>
    </source>
</evidence>
<keyword evidence="3" id="KW-1185">Reference proteome</keyword>
<keyword evidence="1" id="KW-0812">Transmembrane</keyword>
<keyword evidence="1" id="KW-1133">Transmembrane helix</keyword>
<dbReference type="RefSeq" id="XP_028546604.1">
    <property type="nucleotide sequence ID" value="XM_028690803.1"/>
</dbReference>
<protein>
    <submittedName>
        <fullName evidence="2">Variable surface protein</fullName>
    </submittedName>
</protein>
<gene>
    <name evidence="2" type="ORF">PGO_000615</name>
</gene>
<keyword evidence="1" id="KW-0472">Membrane</keyword>
<reference evidence="3" key="1">
    <citation type="submission" date="2017-04" db="EMBL/GenBank/DDBJ databases">
        <title>Plasmodium gonderi genome.</title>
        <authorList>
            <person name="Arisue N."/>
            <person name="Honma H."/>
            <person name="Kawai S."/>
            <person name="Tougan T."/>
            <person name="Tanabe K."/>
            <person name="Horii T."/>
        </authorList>
    </citation>
    <scope>NUCLEOTIDE SEQUENCE [LARGE SCALE GENOMIC DNA]</scope>
    <source>
        <strain evidence="3">ATCC 30045</strain>
    </source>
</reference>
<sequence length="252" mass="30173">MLQIPFIIIFFWLITYAIYIHTSKITCVLQCFLPLLNKPIVVKKKVFDYLLGASGASNEDTYSYYVEYVSKGMMNKLRDLYDMYTKINQSQNKCNRDNECKLLKECASLYLKYKKTCESNNDRDFCYALDDFKNYYNTQIKIISYGKFENHMLPSFQKYNISIFIIIPIVVILVISNSLFYVSKVNYDFFYSYICYKKKIFFTKHDSWIRLLIKRIKNKFNNIDEMWDSLQPYEASSDTSSNIRYNILYNKE</sequence>
<feature type="transmembrane region" description="Helical" evidence="1">
    <location>
        <begin position="6"/>
        <end position="36"/>
    </location>
</feature>
<feature type="transmembrane region" description="Helical" evidence="1">
    <location>
        <begin position="161"/>
        <end position="182"/>
    </location>
</feature>
<proteinExistence type="predicted"/>
<accession>A0A1Y1JR91</accession>